<dbReference type="OrthoDB" id="9806910at2"/>
<comment type="caution">
    <text evidence="4">The sequence shown here is derived from an EMBL/GenBank/DDBJ whole genome shotgun (WGS) entry which is preliminary data.</text>
</comment>
<evidence type="ECO:0000256" key="3">
    <source>
        <dbReference type="ARBA" id="ARBA00022695"/>
    </source>
</evidence>
<dbReference type="EC" id="2.7.7.-" evidence="4"/>
<evidence type="ECO:0000256" key="2">
    <source>
        <dbReference type="ARBA" id="ARBA00022679"/>
    </source>
</evidence>
<dbReference type="Proteomes" id="UP000316598">
    <property type="component" value="Unassembled WGS sequence"/>
</dbReference>
<keyword evidence="2 4" id="KW-0808">Transferase</keyword>
<gene>
    <name evidence="4" type="ORF">Pla22_22730</name>
</gene>
<dbReference type="PANTHER" id="PTHR11952">
    <property type="entry name" value="UDP- GLUCOSE PYROPHOSPHORYLASE"/>
    <property type="match status" value="1"/>
</dbReference>
<evidence type="ECO:0000313" key="5">
    <source>
        <dbReference type="Proteomes" id="UP000316598"/>
    </source>
</evidence>
<sequence>MTDETLRKTLETHGQSSVLRFWSSLDDTQKAKLKSQLEDIDFQQLKALISGQDKKQDFAAMAAAAQSPPSVRADGSGASWTLAEAVACGERALSSGEVGAIIVAGGQGTRLGFDQPKGMFPIGPVSNRTLFQFFADRLVAVGKKYGVVIPLYVMTSEATDSETREYFQANDYLGLDPNQVRIFKQGTMPAVDAKTGELLLAQPDSLALSPDGHGGTVRALQRNGCLDDCDARGVKYLAYIQVDNPLANLCDPALIGHHLMAESELTTQVVRKRYPTERVGNVVLVNGDVQIIEYSDLPDEAAEATDENGELKLWAGNIAVHVIDVDFLKRVSQSVDALPFHRASKKVPYVNDAGEWVEPTEPNAVKFERFIFDLLPQAKNAFVVESLPSEAFAPVKNAEGAATDTASLARQAVSDLYRGWFESAGIAVPEEVLVEINPRFALTQSELSAKVDPDLTIEANVYLDE</sequence>
<reference evidence="4 5" key="1">
    <citation type="submission" date="2019-02" db="EMBL/GenBank/DDBJ databases">
        <title>Deep-cultivation of Planctomycetes and their phenomic and genomic characterization uncovers novel biology.</title>
        <authorList>
            <person name="Wiegand S."/>
            <person name="Jogler M."/>
            <person name="Boedeker C."/>
            <person name="Pinto D."/>
            <person name="Vollmers J."/>
            <person name="Rivas-Marin E."/>
            <person name="Kohn T."/>
            <person name="Peeters S.H."/>
            <person name="Heuer A."/>
            <person name="Rast P."/>
            <person name="Oberbeckmann S."/>
            <person name="Bunk B."/>
            <person name="Jeske O."/>
            <person name="Meyerdierks A."/>
            <person name="Storesund J.E."/>
            <person name="Kallscheuer N."/>
            <person name="Luecker S."/>
            <person name="Lage O.M."/>
            <person name="Pohl T."/>
            <person name="Merkel B.J."/>
            <person name="Hornburger P."/>
            <person name="Mueller R.-W."/>
            <person name="Bruemmer F."/>
            <person name="Labrenz M."/>
            <person name="Spormann A.M."/>
            <person name="Op Den Camp H."/>
            <person name="Overmann J."/>
            <person name="Amann R."/>
            <person name="Jetten M.S.M."/>
            <person name="Mascher T."/>
            <person name="Medema M.H."/>
            <person name="Devos D.P."/>
            <person name="Kaster A.-K."/>
            <person name="Ovreas L."/>
            <person name="Rohde M."/>
            <person name="Galperin M.Y."/>
            <person name="Jogler C."/>
        </authorList>
    </citation>
    <scope>NUCLEOTIDE SEQUENCE [LARGE SCALE GENOMIC DNA]</scope>
    <source>
        <strain evidence="4 5">Pla22</strain>
    </source>
</reference>
<dbReference type="EMBL" id="SJPI01000001">
    <property type="protein sequence ID" value="TWT54623.1"/>
    <property type="molecule type" value="Genomic_DNA"/>
</dbReference>
<dbReference type="Pfam" id="PF01704">
    <property type="entry name" value="UDPGP"/>
    <property type="match status" value="1"/>
</dbReference>
<dbReference type="PANTHER" id="PTHR11952:SF2">
    <property type="entry name" value="LD24639P"/>
    <property type="match status" value="1"/>
</dbReference>
<dbReference type="InterPro" id="IPR002618">
    <property type="entry name" value="UDPGP_fam"/>
</dbReference>
<name>A0A5C5WXA3_9BACT</name>
<evidence type="ECO:0000313" key="4">
    <source>
        <dbReference type="EMBL" id="TWT54623.1"/>
    </source>
</evidence>
<keyword evidence="3 4" id="KW-0548">Nucleotidyltransferase</keyword>
<keyword evidence="5" id="KW-1185">Reference proteome</keyword>
<comment type="similarity">
    <text evidence="1">Belongs to the UDPGP type 1 family.</text>
</comment>
<proteinExistence type="inferred from homology"/>
<organism evidence="4 5">
    <name type="scientific">Rubripirellula amarantea</name>
    <dbReference type="NCBI Taxonomy" id="2527999"/>
    <lineage>
        <taxon>Bacteria</taxon>
        <taxon>Pseudomonadati</taxon>
        <taxon>Planctomycetota</taxon>
        <taxon>Planctomycetia</taxon>
        <taxon>Pirellulales</taxon>
        <taxon>Pirellulaceae</taxon>
        <taxon>Rubripirellula</taxon>
    </lineage>
</organism>
<dbReference type="GO" id="GO:0070569">
    <property type="term" value="F:uridylyltransferase activity"/>
    <property type="evidence" value="ECO:0007669"/>
    <property type="project" value="InterPro"/>
</dbReference>
<protein>
    <submittedName>
        <fullName evidence="4">Putative uridylyltransferase</fullName>
        <ecNumber evidence="4">2.7.7.-</ecNumber>
    </submittedName>
</protein>
<evidence type="ECO:0000256" key="1">
    <source>
        <dbReference type="ARBA" id="ARBA00010401"/>
    </source>
</evidence>
<dbReference type="RefSeq" id="WP_146514641.1">
    <property type="nucleotide sequence ID" value="NZ_SJPI01000001.1"/>
</dbReference>
<dbReference type="SUPFAM" id="SSF53448">
    <property type="entry name" value="Nucleotide-diphospho-sugar transferases"/>
    <property type="match status" value="1"/>
</dbReference>
<dbReference type="Gene3D" id="3.90.550.10">
    <property type="entry name" value="Spore Coat Polysaccharide Biosynthesis Protein SpsA, Chain A"/>
    <property type="match status" value="1"/>
</dbReference>
<dbReference type="InterPro" id="IPR039741">
    <property type="entry name" value="UDP-sugar_pyrophosphorylase"/>
</dbReference>
<dbReference type="InterPro" id="IPR029044">
    <property type="entry name" value="Nucleotide-diphossugar_trans"/>
</dbReference>
<dbReference type="CDD" id="cd04193">
    <property type="entry name" value="UDPGlcNAc_PPase"/>
    <property type="match status" value="1"/>
</dbReference>
<dbReference type="AlphaFoldDB" id="A0A5C5WXA3"/>
<accession>A0A5C5WXA3</accession>